<evidence type="ECO:0000256" key="3">
    <source>
        <dbReference type="ARBA" id="ARBA00022833"/>
    </source>
</evidence>
<accession>A0AAN6V6D3</accession>
<feature type="region of interest" description="Disordered" evidence="4">
    <location>
        <begin position="552"/>
        <end position="613"/>
    </location>
</feature>
<reference evidence="6" key="1">
    <citation type="journal article" date="2023" name="Mol. Phylogenet. Evol.">
        <title>Genome-scale phylogeny and comparative genomics of the fungal order Sordariales.</title>
        <authorList>
            <person name="Hensen N."/>
            <person name="Bonometti L."/>
            <person name="Westerberg I."/>
            <person name="Brannstrom I.O."/>
            <person name="Guillou S."/>
            <person name="Cros-Aarteil S."/>
            <person name="Calhoun S."/>
            <person name="Haridas S."/>
            <person name="Kuo A."/>
            <person name="Mondo S."/>
            <person name="Pangilinan J."/>
            <person name="Riley R."/>
            <person name="LaButti K."/>
            <person name="Andreopoulos B."/>
            <person name="Lipzen A."/>
            <person name="Chen C."/>
            <person name="Yan M."/>
            <person name="Daum C."/>
            <person name="Ng V."/>
            <person name="Clum A."/>
            <person name="Steindorff A."/>
            <person name="Ohm R.A."/>
            <person name="Martin F."/>
            <person name="Silar P."/>
            <person name="Natvig D.O."/>
            <person name="Lalanne C."/>
            <person name="Gautier V."/>
            <person name="Ament-Velasquez S.L."/>
            <person name="Kruys A."/>
            <person name="Hutchinson M.I."/>
            <person name="Powell A.J."/>
            <person name="Barry K."/>
            <person name="Miller A.N."/>
            <person name="Grigoriev I.V."/>
            <person name="Debuchy R."/>
            <person name="Gladieux P."/>
            <person name="Hiltunen Thoren M."/>
            <person name="Johannesson H."/>
        </authorList>
    </citation>
    <scope>NUCLEOTIDE SEQUENCE</scope>
    <source>
        <strain evidence="6">CBS 141.50</strain>
    </source>
</reference>
<dbReference type="PROSITE" id="PS01359">
    <property type="entry name" value="ZF_PHD_1"/>
    <property type="match status" value="1"/>
</dbReference>
<keyword evidence="7" id="KW-1185">Reference proteome</keyword>
<name>A0AAN6V6D3_9PEZI</name>
<feature type="compositionally biased region" description="Basic and acidic residues" evidence="4">
    <location>
        <begin position="493"/>
        <end position="502"/>
    </location>
</feature>
<dbReference type="RefSeq" id="XP_062639079.1">
    <property type="nucleotide sequence ID" value="XM_062776545.1"/>
</dbReference>
<evidence type="ECO:0000256" key="4">
    <source>
        <dbReference type="SAM" id="MobiDB-lite"/>
    </source>
</evidence>
<dbReference type="SUPFAM" id="SSF57903">
    <property type="entry name" value="FYVE/PHD zinc finger"/>
    <property type="match status" value="1"/>
</dbReference>
<feature type="compositionally biased region" description="Low complexity" evidence="4">
    <location>
        <begin position="12"/>
        <end position="29"/>
    </location>
</feature>
<dbReference type="InterPro" id="IPR053051">
    <property type="entry name" value="HDAC_complex_subunit"/>
</dbReference>
<feature type="domain" description="Zinc finger PHD-type" evidence="5">
    <location>
        <begin position="114"/>
        <end position="191"/>
    </location>
</feature>
<dbReference type="GO" id="GO:0061188">
    <property type="term" value="P:negative regulation of rDNA heterochromatin formation"/>
    <property type="evidence" value="ECO:0007669"/>
    <property type="project" value="TreeGrafter"/>
</dbReference>
<reference evidence="6" key="2">
    <citation type="submission" date="2023-05" db="EMBL/GenBank/DDBJ databases">
        <authorList>
            <consortium name="Lawrence Berkeley National Laboratory"/>
            <person name="Steindorff A."/>
            <person name="Hensen N."/>
            <person name="Bonometti L."/>
            <person name="Westerberg I."/>
            <person name="Brannstrom I.O."/>
            <person name="Guillou S."/>
            <person name="Cros-Aarteil S."/>
            <person name="Calhoun S."/>
            <person name="Haridas S."/>
            <person name="Kuo A."/>
            <person name="Mondo S."/>
            <person name="Pangilinan J."/>
            <person name="Riley R."/>
            <person name="Labutti K."/>
            <person name="Andreopoulos B."/>
            <person name="Lipzen A."/>
            <person name="Chen C."/>
            <person name="Yanf M."/>
            <person name="Daum C."/>
            <person name="Ng V."/>
            <person name="Clum A."/>
            <person name="Ohm R."/>
            <person name="Martin F."/>
            <person name="Silar P."/>
            <person name="Natvig D."/>
            <person name="Lalanne C."/>
            <person name="Gautier V."/>
            <person name="Ament-Velasquez S.L."/>
            <person name="Kruys A."/>
            <person name="Hutchinson M.I."/>
            <person name="Powell A.J."/>
            <person name="Barry K."/>
            <person name="Miller A.N."/>
            <person name="Grigoriev I.V."/>
            <person name="Debuchy R."/>
            <person name="Gladieux P."/>
            <person name="Thoren M.H."/>
            <person name="Johannesson H."/>
        </authorList>
    </citation>
    <scope>NUCLEOTIDE SEQUENCE</scope>
    <source>
        <strain evidence="6">CBS 141.50</strain>
    </source>
</reference>
<comment type="caution">
    <text evidence="6">The sequence shown here is derived from an EMBL/GenBank/DDBJ whole genome shotgun (WGS) entry which is preliminary data.</text>
</comment>
<dbReference type="GO" id="GO:0061186">
    <property type="term" value="P:negative regulation of silent mating-type cassette heterochromatin formation"/>
    <property type="evidence" value="ECO:0007669"/>
    <property type="project" value="TreeGrafter"/>
</dbReference>
<sequence length="636" mass="68800">MAATDPRRSSRARATQSQSQISSTTSSLSGRPERSSRYFNKGGSPQKSTSTGSLSSEPPEDTITAAEDPFGSRRRTRGQAEDRERAGVKTEPADTASADDEGDGDIQEEDEAVRCVCGNEEYQGPPPPDEDSKHGYKHAFGLDSFFSTDVTDDTAGLFVQCDVCKVWQHGGCVGIMTEESSPEEYFCEQCRQDLHKLWTASNGSVYSHYLPLKRNARATSRAASLNKETARSPTKEKETRNGRATSASQASKRRSTLNSREAGYDEAEALRRAIEASKEEVHLDPNETGNRRPKRGRSDSQEEKLEATKRQKTSSRSVSPLSDNAEDSDEDGVAARNGTTKPKSRTAGAIRSLRVEKSSEKKEKERQRTETANKRKDRAERRRTDGMYGADVLIQAEDSDPSEEAPLATRAATSKPAQPSAAVNTDIPSPPEPAALPSVANEPAPTSNSAPDTPPMTAAQAKVDKKRSHKKKGRNQYTRDRDAQDDDSPARSQSREIQKDDQAAPASGKAGVGGENSGKANPKAKGGMSNKVTMNDLKRRATALLDFISRTQVEMAGESPPGGSKGENGVNGVAHPPNGTSALQDQDDGSSAGPTLAVGDVESSSAQSREFKELDCVEMMDNLTRRLVKWQQQYAA</sequence>
<dbReference type="GO" id="GO:0008270">
    <property type="term" value="F:zinc ion binding"/>
    <property type="evidence" value="ECO:0007669"/>
    <property type="project" value="UniProtKB-KW"/>
</dbReference>
<dbReference type="Gene3D" id="3.30.40.10">
    <property type="entry name" value="Zinc/RING finger domain, C3HC4 (zinc finger)"/>
    <property type="match status" value="1"/>
</dbReference>
<dbReference type="InterPro" id="IPR011011">
    <property type="entry name" value="Znf_FYVE_PHD"/>
</dbReference>
<organism evidence="6 7">
    <name type="scientific">Dichotomopilus funicola</name>
    <dbReference type="NCBI Taxonomy" id="1934379"/>
    <lineage>
        <taxon>Eukaryota</taxon>
        <taxon>Fungi</taxon>
        <taxon>Dikarya</taxon>
        <taxon>Ascomycota</taxon>
        <taxon>Pezizomycotina</taxon>
        <taxon>Sordariomycetes</taxon>
        <taxon>Sordariomycetidae</taxon>
        <taxon>Sordariales</taxon>
        <taxon>Chaetomiaceae</taxon>
        <taxon>Dichotomopilus</taxon>
    </lineage>
</organism>
<dbReference type="GeneID" id="87813158"/>
<feature type="compositionally biased region" description="Basic and acidic residues" evidence="4">
    <location>
        <begin position="268"/>
        <end position="285"/>
    </location>
</feature>
<dbReference type="AlphaFoldDB" id="A0AAN6V6D3"/>
<evidence type="ECO:0000313" key="7">
    <source>
        <dbReference type="Proteomes" id="UP001302676"/>
    </source>
</evidence>
<dbReference type="EMBL" id="MU853566">
    <property type="protein sequence ID" value="KAK4145708.1"/>
    <property type="molecule type" value="Genomic_DNA"/>
</dbReference>
<keyword evidence="3" id="KW-0862">Zinc</keyword>
<dbReference type="PANTHER" id="PTHR47793">
    <property type="entry name" value="HISTONE DEACETYLASE COMPLEX SUBUNIT CTI6"/>
    <property type="match status" value="1"/>
</dbReference>
<protein>
    <submittedName>
        <fullName evidence="6">Histone deacetylase complex subunit cti6</fullName>
    </submittedName>
</protein>
<feature type="compositionally biased region" description="Basic and acidic residues" evidence="4">
    <location>
        <begin position="228"/>
        <end position="241"/>
    </location>
</feature>
<feature type="compositionally biased region" description="Polar residues" evidence="4">
    <location>
        <begin position="43"/>
        <end position="56"/>
    </location>
</feature>
<dbReference type="PANTHER" id="PTHR47793:SF1">
    <property type="entry name" value="HISTONE DEACETYLASE COMPLEX SUBUNIT CTI6"/>
    <property type="match status" value="1"/>
</dbReference>
<feature type="region of interest" description="Disordered" evidence="4">
    <location>
        <begin position="1"/>
        <end position="107"/>
    </location>
</feature>
<dbReference type="Proteomes" id="UP001302676">
    <property type="component" value="Unassembled WGS sequence"/>
</dbReference>
<keyword evidence="1" id="KW-0479">Metal-binding</keyword>
<feature type="compositionally biased region" description="Polar residues" evidence="4">
    <location>
        <begin position="411"/>
        <end position="427"/>
    </location>
</feature>
<feature type="region of interest" description="Disordered" evidence="4">
    <location>
        <begin position="219"/>
        <end position="537"/>
    </location>
</feature>
<feature type="compositionally biased region" description="Basic and acidic residues" evidence="4">
    <location>
        <begin position="78"/>
        <end position="92"/>
    </location>
</feature>
<dbReference type="SMART" id="SM00249">
    <property type="entry name" value="PHD"/>
    <property type="match status" value="1"/>
</dbReference>
<dbReference type="InterPro" id="IPR001965">
    <property type="entry name" value="Znf_PHD"/>
</dbReference>
<dbReference type="GO" id="GO:0033698">
    <property type="term" value="C:Rpd3L complex"/>
    <property type="evidence" value="ECO:0007669"/>
    <property type="project" value="TreeGrafter"/>
</dbReference>
<evidence type="ECO:0000259" key="5">
    <source>
        <dbReference type="SMART" id="SM00249"/>
    </source>
</evidence>
<dbReference type="GO" id="GO:0070210">
    <property type="term" value="C:Rpd3L-Expanded complex"/>
    <property type="evidence" value="ECO:0007669"/>
    <property type="project" value="TreeGrafter"/>
</dbReference>
<dbReference type="InterPro" id="IPR019786">
    <property type="entry name" value="Zinc_finger_PHD-type_CS"/>
</dbReference>
<keyword evidence="2" id="KW-0863">Zinc-finger</keyword>
<feature type="compositionally biased region" description="Basic and acidic residues" evidence="4">
    <location>
        <begin position="353"/>
        <end position="385"/>
    </location>
</feature>
<dbReference type="Pfam" id="PF20826">
    <property type="entry name" value="PHD_5"/>
    <property type="match status" value="1"/>
</dbReference>
<evidence type="ECO:0000256" key="2">
    <source>
        <dbReference type="ARBA" id="ARBA00022771"/>
    </source>
</evidence>
<feature type="compositionally biased region" description="Basic residues" evidence="4">
    <location>
        <begin position="464"/>
        <end position="474"/>
    </location>
</feature>
<gene>
    <name evidence="6" type="ORF">C8A04DRAFT_10345</name>
</gene>
<dbReference type="InterPro" id="IPR013083">
    <property type="entry name" value="Znf_RING/FYVE/PHD"/>
</dbReference>
<evidence type="ECO:0000256" key="1">
    <source>
        <dbReference type="ARBA" id="ARBA00022723"/>
    </source>
</evidence>
<proteinExistence type="predicted"/>
<feature type="compositionally biased region" description="Acidic residues" evidence="4">
    <location>
        <begin position="97"/>
        <end position="107"/>
    </location>
</feature>
<feature type="compositionally biased region" description="Basic and acidic residues" evidence="4">
    <location>
        <begin position="296"/>
        <end position="309"/>
    </location>
</feature>
<evidence type="ECO:0000313" key="6">
    <source>
        <dbReference type="EMBL" id="KAK4145708.1"/>
    </source>
</evidence>